<dbReference type="Proteomes" id="UP001163223">
    <property type="component" value="Chromosome"/>
</dbReference>
<accession>A0ACD4NR49</accession>
<proteinExistence type="predicted"/>
<dbReference type="EMBL" id="CP113520">
    <property type="protein sequence ID" value="WAJ29333.1"/>
    <property type="molecule type" value="Genomic_DNA"/>
</dbReference>
<keyword evidence="2" id="KW-1185">Reference proteome</keyword>
<evidence type="ECO:0000313" key="1">
    <source>
        <dbReference type="EMBL" id="WAJ29333.1"/>
    </source>
</evidence>
<reference evidence="1" key="1">
    <citation type="submission" date="2022-11" db="EMBL/GenBank/DDBJ databases">
        <title>beta-Carotene-producing bacterium, Jeongeuplla avenae sp. nov., alleviates the salt stress of Arabidopsis seedlings.</title>
        <authorList>
            <person name="Jiang L."/>
            <person name="Lee J."/>
        </authorList>
    </citation>
    <scope>NUCLEOTIDE SEQUENCE</scope>
    <source>
        <strain evidence="1">DY_R2A_6</strain>
    </source>
</reference>
<protein>
    <submittedName>
        <fullName evidence="1">Uncharacterized protein</fullName>
    </submittedName>
</protein>
<evidence type="ECO:0000313" key="2">
    <source>
        <dbReference type="Proteomes" id="UP001163223"/>
    </source>
</evidence>
<name>A0ACD4NR49_9HYPH</name>
<gene>
    <name evidence="1" type="ORF">OXU80_03605</name>
</gene>
<sequence length="524" mass="56255">MPYLLECTGCHRTTKALRVFRFSDLPGGFDTAPGDAPPNVYFAPRINKPGTYRRTLFGLGGRTNGVADVDVGLAELNNVDGRLDEMRLYAFDGYPLVISSIADRNAPFASRTRMLTGTMEQIEVTADVVRLKLRSRLALLDKPIQPLKFAGTTIDASKVEAEGGEDLKDAPRPLIFGAPLNVPAILVSRFFNILAIGQRFDAILRVRDKGGLLTWSGQDFTTIAALRSATVAGGQYATAKSLGLIRVGGNLAGQVTVDAVEGATPAQRTAAQVVRRILVGQAGLVAGTDFLDADLAALDALAPYEVETWTGTTNPTILETVSAILDSVGASISPDRLGIFRIGRFSTPASAPERTYGWTEIQQGDGVGIQRLATGDDGRGVPTKKITLQHSRNYAVVTENDLTGSTITSDAAFVAFAKEEWRQEVAESAAVAEVHKLAPEVTMQTRLVKAADAKLEVARRLTLYGTYRDRYQVPVPASEAEGVDLDDVVALRIDRFGLDAGVSFVVTGMLENLGEDLVTLDLWA</sequence>
<organism evidence="1 2">
    <name type="scientific">Antarcticirhabdus aurantiaca</name>
    <dbReference type="NCBI Taxonomy" id="2606717"/>
    <lineage>
        <taxon>Bacteria</taxon>
        <taxon>Pseudomonadati</taxon>
        <taxon>Pseudomonadota</taxon>
        <taxon>Alphaproteobacteria</taxon>
        <taxon>Hyphomicrobiales</taxon>
        <taxon>Aurantimonadaceae</taxon>
        <taxon>Antarcticirhabdus</taxon>
    </lineage>
</organism>